<reference evidence="2" key="1">
    <citation type="journal article" date="2018" name="Gigascience">
        <title>Genome assembly of the Pink Ipe (Handroanthus impetiginosus, Bignoniaceae), a highly valued, ecologically keystone Neotropical timber forest tree.</title>
        <authorList>
            <person name="Silva-Junior O.B."/>
            <person name="Grattapaglia D."/>
            <person name="Novaes E."/>
            <person name="Collevatti R.G."/>
        </authorList>
    </citation>
    <scope>NUCLEOTIDE SEQUENCE [LARGE SCALE GENOMIC DNA]</scope>
    <source>
        <strain evidence="2">cv. UFG-1</strain>
    </source>
</reference>
<dbReference type="OrthoDB" id="689706at2759"/>
<dbReference type="Proteomes" id="UP000231279">
    <property type="component" value="Unassembled WGS sequence"/>
</dbReference>
<dbReference type="PANTHER" id="PTHR33168">
    <property type="entry name" value="STRESS INDUCED PROTEIN-RELATED"/>
    <property type="match status" value="1"/>
</dbReference>
<comment type="caution">
    <text evidence="1">The sequence shown here is derived from an EMBL/GenBank/DDBJ whole genome shotgun (WGS) entry which is preliminary data.</text>
</comment>
<keyword evidence="2" id="KW-1185">Reference proteome</keyword>
<dbReference type="AlphaFoldDB" id="A0A2G9GCY6"/>
<evidence type="ECO:0000313" key="2">
    <source>
        <dbReference type="Proteomes" id="UP000231279"/>
    </source>
</evidence>
<sequence>METSSSEEVNISCWGRFILMFSQRRKLKNVTRRKRGRKSSACAFKYSPLSYSQNFDDGHDWEMDGHDSPYHAFSSRYVARFSAEATKNTPEV</sequence>
<name>A0A2G9GCY6_9LAMI</name>
<dbReference type="EMBL" id="NKXS01005619">
    <property type="protein sequence ID" value="PIN03156.1"/>
    <property type="molecule type" value="Genomic_DNA"/>
</dbReference>
<protein>
    <submittedName>
        <fullName evidence="1">Uncharacterized protein</fullName>
    </submittedName>
</protein>
<proteinExistence type="predicted"/>
<accession>A0A2G9GCY6</accession>
<evidence type="ECO:0000313" key="1">
    <source>
        <dbReference type="EMBL" id="PIN03156.1"/>
    </source>
</evidence>
<gene>
    <name evidence="1" type="ORF">CDL12_24322</name>
</gene>
<organism evidence="1 2">
    <name type="scientific">Handroanthus impetiginosus</name>
    <dbReference type="NCBI Taxonomy" id="429701"/>
    <lineage>
        <taxon>Eukaryota</taxon>
        <taxon>Viridiplantae</taxon>
        <taxon>Streptophyta</taxon>
        <taxon>Embryophyta</taxon>
        <taxon>Tracheophyta</taxon>
        <taxon>Spermatophyta</taxon>
        <taxon>Magnoliopsida</taxon>
        <taxon>eudicotyledons</taxon>
        <taxon>Gunneridae</taxon>
        <taxon>Pentapetalae</taxon>
        <taxon>asterids</taxon>
        <taxon>lamiids</taxon>
        <taxon>Lamiales</taxon>
        <taxon>Bignoniaceae</taxon>
        <taxon>Crescentiina</taxon>
        <taxon>Tabebuia alliance</taxon>
        <taxon>Handroanthus</taxon>
    </lineage>
</organism>